<dbReference type="Gene3D" id="1.20.120.520">
    <property type="entry name" value="nmb1532 protein domain like"/>
    <property type="match status" value="1"/>
</dbReference>
<proteinExistence type="predicted"/>
<dbReference type="CDD" id="cd12108">
    <property type="entry name" value="Hr-like"/>
    <property type="match status" value="1"/>
</dbReference>
<dbReference type="KEGG" id="orp:MOP44_02495"/>
<evidence type="ECO:0000313" key="2">
    <source>
        <dbReference type="EMBL" id="UWZ84815.1"/>
    </source>
</evidence>
<feature type="domain" description="Hemerythrin-like" evidence="1">
    <location>
        <begin position="18"/>
        <end position="158"/>
    </location>
</feature>
<dbReference type="Pfam" id="PF01814">
    <property type="entry name" value="Hemerythrin"/>
    <property type="match status" value="1"/>
</dbReference>
<dbReference type="AlphaFoldDB" id="A0A9J7BQE8"/>
<gene>
    <name evidence="2" type="ORF">MOP44_02495</name>
</gene>
<organism evidence="2 3">
    <name type="scientific">Occallatibacter riparius</name>
    <dbReference type="NCBI Taxonomy" id="1002689"/>
    <lineage>
        <taxon>Bacteria</taxon>
        <taxon>Pseudomonadati</taxon>
        <taxon>Acidobacteriota</taxon>
        <taxon>Terriglobia</taxon>
        <taxon>Terriglobales</taxon>
        <taxon>Acidobacteriaceae</taxon>
        <taxon>Occallatibacter</taxon>
    </lineage>
</organism>
<sequence>MHKGIQIGAKPDAGFDDPLAMLKDCHRRIEHFLNIVCLVVDRAANRALSEEETAAVHAALNYFRVGGIRHNADEEQSLFPRMRAAGATDQAGAIDGLEHDHRDAAEMHDKVDALYSTWIATGSLTPAQHEELAAATGKLKQLYTEHIKLEEEVVFPRAAQMLNLETLAAMGEEFRARRA</sequence>
<dbReference type="EMBL" id="CP093313">
    <property type="protein sequence ID" value="UWZ84815.1"/>
    <property type="molecule type" value="Genomic_DNA"/>
</dbReference>
<accession>A0A9J7BQE8</accession>
<keyword evidence="3" id="KW-1185">Reference proteome</keyword>
<dbReference type="RefSeq" id="WP_260794321.1">
    <property type="nucleotide sequence ID" value="NZ_CP093313.1"/>
</dbReference>
<name>A0A9J7BQE8_9BACT</name>
<evidence type="ECO:0000313" key="3">
    <source>
        <dbReference type="Proteomes" id="UP001059380"/>
    </source>
</evidence>
<dbReference type="Proteomes" id="UP001059380">
    <property type="component" value="Chromosome"/>
</dbReference>
<protein>
    <submittedName>
        <fullName evidence="2">Hemerythrin domain-containing protein</fullName>
    </submittedName>
</protein>
<evidence type="ECO:0000259" key="1">
    <source>
        <dbReference type="Pfam" id="PF01814"/>
    </source>
</evidence>
<dbReference type="InterPro" id="IPR012312">
    <property type="entry name" value="Hemerythrin-like"/>
</dbReference>
<reference evidence="2" key="1">
    <citation type="submission" date="2021-04" db="EMBL/GenBank/DDBJ databases">
        <title>Phylogenetic analysis of Acidobacteriaceae.</title>
        <authorList>
            <person name="Qiu L."/>
            <person name="Zhang Q."/>
        </authorList>
    </citation>
    <scope>NUCLEOTIDE SEQUENCE</scope>
    <source>
        <strain evidence="2">DSM 25168</strain>
    </source>
</reference>